<organism evidence="8 9">
    <name type="scientific">Toxocara canis</name>
    <name type="common">Canine roundworm</name>
    <dbReference type="NCBI Taxonomy" id="6265"/>
    <lineage>
        <taxon>Eukaryota</taxon>
        <taxon>Metazoa</taxon>
        <taxon>Ecdysozoa</taxon>
        <taxon>Nematoda</taxon>
        <taxon>Chromadorea</taxon>
        <taxon>Rhabditida</taxon>
        <taxon>Spirurina</taxon>
        <taxon>Ascaridomorpha</taxon>
        <taxon>Ascaridoidea</taxon>
        <taxon>Toxocaridae</taxon>
        <taxon>Toxocara</taxon>
    </lineage>
</organism>
<dbReference type="EMBL" id="UYWY01020391">
    <property type="protein sequence ID" value="VDM41436.1"/>
    <property type="molecule type" value="Genomic_DNA"/>
</dbReference>
<keyword evidence="4" id="KW-0833">Ubl conjugation pathway</keyword>
<protein>
    <recommendedName>
        <fullName evidence="2">Ubiquitin-like-conjugating enzyme ATG10</fullName>
    </recommendedName>
    <alternativeName>
        <fullName evidence="6">Autophagy-related protein 10</fullName>
    </alternativeName>
</protein>
<dbReference type="GO" id="GO:0032446">
    <property type="term" value="P:protein modification by small protein conjugation"/>
    <property type="evidence" value="ECO:0007669"/>
    <property type="project" value="TreeGrafter"/>
</dbReference>
<dbReference type="GO" id="GO:0005829">
    <property type="term" value="C:cytosol"/>
    <property type="evidence" value="ECO:0007669"/>
    <property type="project" value="TreeGrafter"/>
</dbReference>
<evidence type="ECO:0000256" key="3">
    <source>
        <dbReference type="ARBA" id="ARBA00022679"/>
    </source>
</evidence>
<gene>
    <name evidence="7" type="ORF">TCNE_LOCUS10115</name>
</gene>
<evidence type="ECO:0000256" key="1">
    <source>
        <dbReference type="ARBA" id="ARBA00005696"/>
    </source>
</evidence>
<evidence type="ECO:0000256" key="2">
    <source>
        <dbReference type="ARBA" id="ARBA00021099"/>
    </source>
</evidence>
<dbReference type="GO" id="GO:0000422">
    <property type="term" value="P:autophagy of mitochondrion"/>
    <property type="evidence" value="ECO:0007669"/>
    <property type="project" value="TreeGrafter"/>
</dbReference>
<dbReference type="Proteomes" id="UP000050794">
    <property type="component" value="Unassembled WGS sequence"/>
</dbReference>
<dbReference type="GO" id="GO:0000045">
    <property type="term" value="P:autophagosome assembly"/>
    <property type="evidence" value="ECO:0007669"/>
    <property type="project" value="TreeGrafter"/>
</dbReference>
<dbReference type="PANTHER" id="PTHR14957">
    <property type="entry name" value="UBIQUITIN-LIKE-CONJUGATING ENZYME ATG10"/>
    <property type="match status" value="1"/>
</dbReference>
<dbReference type="AlphaFoldDB" id="A0A183UNP5"/>
<dbReference type="Pfam" id="PF03987">
    <property type="entry name" value="Autophagy_act_C"/>
    <property type="match status" value="1"/>
</dbReference>
<dbReference type="WBParaSite" id="TCNE_0001011501-mRNA-1">
    <property type="protein sequence ID" value="TCNE_0001011501-mRNA-1"/>
    <property type="gene ID" value="TCNE_0001011501"/>
</dbReference>
<evidence type="ECO:0000313" key="9">
    <source>
        <dbReference type="WBParaSite" id="TCNE_0001011501-mRNA-1"/>
    </source>
</evidence>
<reference evidence="9" key="1">
    <citation type="submission" date="2016-06" db="UniProtKB">
        <authorList>
            <consortium name="WormBaseParasite"/>
        </authorList>
    </citation>
    <scope>IDENTIFICATION</scope>
</reference>
<evidence type="ECO:0000313" key="7">
    <source>
        <dbReference type="EMBL" id="VDM41436.1"/>
    </source>
</evidence>
<comment type="similarity">
    <text evidence="1">Belongs to the ATG10 family.</text>
</comment>
<reference evidence="7 8" key="2">
    <citation type="submission" date="2018-11" db="EMBL/GenBank/DDBJ databases">
        <authorList>
            <consortium name="Pathogen Informatics"/>
        </authorList>
    </citation>
    <scope>NUCLEOTIDE SEQUENCE [LARGE SCALE GENOMIC DNA]</scope>
</reference>
<accession>A0A183UNP5</accession>
<evidence type="ECO:0000256" key="4">
    <source>
        <dbReference type="ARBA" id="ARBA00022786"/>
    </source>
</evidence>
<sequence length="177" mass="20765">MSGGVISEEEFERNIVELAQRSENCAEYRWSIAKYENGTLCKSSSMLEYKNEIVVRHFHITYSRSYGVPVLWFNFYTREGNALHLEDITEILRAEHNEAVEFEALKSISQGEHPVLGIMFYHIHPCKTHLVMRHVRYDNYVLRTWNVEFPHSPYTPCGPRRFPEYPKHAFVMGHSPG</sequence>
<dbReference type="InterPro" id="IPR007135">
    <property type="entry name" value="Atg3/Atg10"/>
</dbReference>
<keyword evidence="8" id="KW-1185">Reference proteome</keyword>
<proteinExistence type="inferred from homology"/>
<evidence type="ECO:0000256" key="6">
    <source>
        <dbReference type="ARBA" id="ARBA00029833"/>
    </source>
</evidence>
<keyword evidence="5" id="KW-0072">Autophagy</keyword>
<dbReference type="GO" id="GO:0061651">
    <property type="term" value="F:Atg12 conjugating enzyme activity"/>
    <property type="evidence" value="ECO:0007669"/>
    <property type="project" value="TreeGrafter"/>
</dbReference>
<dbReference type="Gene3D" id="3.30.1460.50">
    <property type="match status" value="1"/>
</dbReference>
<dbReference type="PANTHER" id="PTHR14957:SF1">
    <property type="entry name" value="UBIQUITIN-LIKE-CONJUGATING ENZYME ATG10"/>
    <property type="match status" value="1"/>
</dbReference>
<name>A0A183UNP5_TOXCA</name>
<evidence type="ECO:0000256" key="5">
    <source>
        <dbReference type="ARBA" id="ARBA00023006"/>
    </source>
</evidence>
<keyword evidence="3" id="KW-0808">Transferase</keyword>
<evidence type="ECO:0000313" key="8">
    <source>
        <dbReference type="Proteomes" id="UP000050794"/>
    </source>
</evidence>